<evidence type="ECO:0000313" key="3">
    <source>
        <dbReference type="Proteomes" id="UP001262835"/>
    </source>
</evidence>
<proteinExistence type="predicted"/>
<feature type="signal peptide" evidence="1">
    <location>
        <begin position="1"/>
        <end position="23"/>
    </location>
</feature>
<dbReference type="Proteomes" id="UP001262835">
    <property type="component" value="Unassembled WGS sequence"/>
</dbReference>
<keyword evidence="1" id="KW-0732">Signal</keyword>
<sequence length="128" mass="13615">MKKIATTAVMVALLIGSATGCTAQTPEPEQTQLGRISTIDELKDAFIDAGGVCNWKQTDVVTDATASGECSDQTVLMLFADMDEKEELVSFLSEGSISEPTILVGENWVINSPEAEDMQGALGGEWVD</sequence>
<accession>A0ABU3GL07</accession>
<reference evidence="2 3" key="1">
    <citation type="submission" date="2023-08" db="EMBL/GenBank/DDBJ databases">
        <title>Microbacterium aquilitoris sp. nov. and Microbacterium gwkjibeachense sp. nov., isolated from beach.</title>
        <authorList>
            <person name="Lee S.D."/>
            <person name="Yang H."/>
            <person name="Kim I."/>
        </authorList>
    </citation>
    <scope>NUCLEOTIDE SEQUENCE [LARGE SCALE GENOMIC DNA]</scope>
    <source>
        <strain evidence="2 3">KSW-18</strain>
    </source>
</reference>
<name>A0ABU3GL07_9MICO</name>
<protein>
    <recommendedName>
        <fullName evidence="4">Lipoprotein</fullName>
    </recommendedName>
</protein>
<comment type="caution">
    <text evidence="2">The sequence shown here is derived from an EMBL/GenBank/DDBJ whole genome shotgun (WGS) entry which is preliminary data.</text>
</comment>
<evidence type="ECO:0008006" key="4">
    <source>
        <dbReference type="Google" id="ProtNLM"/>
    </source>
</evidence>
<keyword evidence="3" id="KW-1185">Reference proteome</keyword>
<dbReference type="EMBL" id="JAUZVT010000002">
    <property type="protein sequence ID" value="MDT3331387.1"/>
    <property type="molecule type" value="Genomic_DNA"/>
</dbReference>
<evidence type="ECO:0000256" key="1">
    <source>
        <dbReference type="SAM" id="SignalP"/>
    </source>
</evidence>
<dbReference type="PROSITE" id="PS51257">
    <property type="entry name" value="PROKAR_LIPOPROTEIN"/>
    <property type="match status" value="1"/>
</dbReference>
<evidence type="ECO:0000313" key="2">
    <source>
        <dbReference type="EMBL" id="MDT3331387.1"/>
    </source>
</evidence>
<dbReference type="RefSeq" id="WP_311870377.1">
    <property type="nucleotide sequence ID" value="NZ_JAUZVT010000002.1"/>
</dbReference>
<feature type="chain" id="PRO_5047454976" description="Lipoprotein" evidence="1">
    <location>
        <begin position="24"/>
        <end position="128"/>
    </location>
</feature>
<organism evidence="2 3">
    <name type="scientific">Microbacterium aquilitoris</name>
    <dbReference type="NCBI Taxonomy" id="3067307"/>
    <lineage>
        <taxon>Bacteria</taxon>
        <taxon>Bacillati</taxon>
        <taxon>Actinomycetota</taxon>
        <taxon>Actinomycetes</taxon>
        <taxon>Micrococcales</taxon>
        <taxon>Microbacteriaceae</taxon>
        <taxon>Microbacterium</taxon>
    </lineage>
</organism>
<gene>
    <name evidence="2" type="ORF">Q9S78_11980</name>
</gene>